<keyword evidence="2" id="KW-0472">Membrane</keyword>
<sequence length="189" mass="20362">MGRSRRQGEQTGETGAQRPGRYLQLETTARDGSQDRNDALLGVCPVDAGCWQGGDDGLGGAVRCLGGRTKQSGISGWSREGCCERTVEEVSHHRRPGQRELSQLALDAGAEPGWAACLRCLPVYGLLLGVYGLSIISPFSFYYGVLCMRYAMRIRCPKQKTEKTRSGSLCAAKARGPMMPHDAPAANAL</sequence>
<gene>
    <name evidence="3" type="ORF">TESG_04316</name>
</gene>
<dbReference type="Proteomes" id="UP000009172">
    <property type="component" value="Unassembled WGS sequence"/>
</dbReference>
<dbReference type="HOGENOM" id="CLU_1435409_0_0_1"/>
<keyword evidence="2" id="KW-0812">Transmembrane</keyword>
<dbReference type="EMBL" id="GG698497">
    <property type="protein sequence ID" value="EGD96889.1"/>
    <property type="molecule type" value="Genomic_DNA"/>
</dbReference>
<keyword evidence="2" id="KW-1133">Transmembrane helix</keyword>
<dbReference type="AlphaFoldDB" id="F2RZU0"/>
<protein>
    <submittedName>
        <fullName evidence="3">Uncharacterized protein</fullName>
    </submittedName>
</protein>
<evidence type="ECO:0000313" key="3">
    <source>
        <dbReference type="EMBL" id="EGD96889.1"/>
    </source>
</evidence>
<accession>F2RZU0</accession>
<name>F2RZU0_TRIT1</name>
<evidence type="ECO:0000256" key="2">
    <source>
        <dbReference type="SAM" id="Phobius"/>
    </source>
</evidence>
<feature type="transmembrane region" description="Helical" evidence="2">
    <location>
        <begin position="123"/>
        <end position="145"/>
    </location>
</feature>
<proteinExistence type="predicted"/>
<evidence type="ECO:0000313" key="4">
    <source>
        <dbReference type="Proteomes" id="UP000009172"/>
    </source>
</evidence>
<keyword evidence="4" id="KW-1185">Reference proteome</keyword>
<reference evidence="4" key="1">
    <citation type="journal article" date="2012" name="MBio">
        <title>Comparative genome analysis of Trichophyton rubrum and related dermatophytes reveals candidate genes involved in infection.</title>
        <authorList>
            <person name="Martinez D.A."/>
            <person name="Oliver B.G."/>
            <person name="Graeser Y."/>
            <person name="Goldberg J.M."/>
            <person name="Li W."/>
            <person name="Martinez-Rossi N.M."/>
            <person name="Monod M."/>
            <person name="Shelest E."/>
            <person name="Barton R.C."/>
            <person name="Birch E."/>
            <person name="Brakhage A.A."/>
            <person name="Chen Z."/>
            <person name="Gurr S.J."/>
            <person name="Heiman D."/>
            <person name="Heitman J."/>
            <person name="Kosti I."/>
            <person name="Rossi A."/>
            <person name="Saif S."/>
            <person name="Samalova M."/>
            <person name="Saunders C.W."/>
            <person name="Shea T."/>
            <person name="Summerbell R.C."/>
            <person name="Xu J."/>
            <person name="Young S."/>
            <person name="Zeng Q."/>
            <person name="Birren B.W."/>
            <person name="Cuomo C.A."/>
            <person name="White T.C."/>
        </authorList>
    </citation>
    <scope>NUCLEOTIDE SEQUENCE [LARGE SCALE GENOMIC DNA]</scope>
    <source>
        <strain evidence="4">CBS 112818</strain>
    </source>
</reference>
<feature type="region of interest" description="Disordered" evidence="1">
    <location>
        <begin position="1"/>
        <end position="22"/>
    </location>
</feature>
<organism evidence="3 4">
    <name type="scientific">Trichophyton tonsurans (strain CBS 112818)</name>
    <name type="common">Scalp ringworm fungus</name>
    <dbReference type="NCBI Taxonomy" id="647933"/>
    <lineage>
        <taxon>Eukaryota</taxon>
        <taxon>Fungi</taxon>
        <taxon>Dikarya</taxon>
        <taxon>Ascomycota</taxon>
        <taxon>Pezizomycotina</taxon>
        <taxon>Eurotiomycetes</taxon>
        <taxon>Eurotiomycetidae</taxon>
        <taxon>Onygenales</taxon>
        <taxon>Arthrodermataceae</taxon>
        <taxon>Trichophyton</taxon>
    </lineage>
</organism>
<evidence type="ECO:0000256" key="1">
    <source>
        <dbReference type="SAM" id="MobiDB-lite"/>
    </source>
</evidence>